<proteinExistence type="inferred from homology"/>
<feature type="domain" description="GtrA/DPMS transmembrane" evidence="10">
    <location>
        <begin position="273"/>
        <end position="392"/>
    </location>
</feature>
<feature type="transmembrane region" description="Helical" evidence="8">
    <location>
        <begin position="271"/>
        <end position="291"/>
    </location>
</feature>
<keyword evidence="5 8" id="KW-0812">Transmembrane</keyword>
<evidence type="ECO:0000256" key="8">
    <source>
        <dbReference type="SAM" id="Phobius"/>
    </source>
</evidence>
<evidence type="ECO:0000256" key="1">
    <source>
        <dbReference type="ARBA" id="ARBA00004141"/>
    </source>
</evidence>
<dbReference type="Proteomes" id="UP001228690">
    <property type="component" value="Chromosome"/>
</dbReference>
<evidence type="ECO:0000259" key="10">
    <source>
        <dbReference type="Pfam" id="PF04138"/>
    </source>
</evidence>
<comment type="similarity">
    <text evidence="2">Belongs to the glycosyltransferase 2 family.</text>
</comment>
<evidence type="ECO:0000259" key="9">
    <source>
        <dbReference type="Pfam" id="PF00535"/>
    </source>
</evidence>
<keyword evidence="6 8" id="KW-1133">Transmembrane helix</keyword>
<dbReference type="RefSeq" id="WP_326928544.1">
    <property type="nucleotide sequence ID" value="NZ_CP123443.1"/>
</dbReference>
<evidence type="ECO:0000313" key="12">
    <source>
        <dbReference type="Proteomes" id="UP001228690"/>
    </source>
</evidence>
<evidence type="ECO:0000256" key="4">
    <source>
        <dbReference type="ARBA" id="ARBA00022679"/>
    </source>
</evidence>
<organism evidence="11 12">
    <name type="scientific">Candidatus Haliotispira prima</name>
    <dbReference type="NCBI Taxonomy" id="3034016"/>
    <lineage>
        <taxon>Bacteria</taxon>
        <taxon>Pseudomonadati</taxon>
        <taxon>Spirochaetota</taxon>
        <taxon>Spirochaetia</taxon>
        <taxon>Spirochaetales</taxon>
        <taxon>Spirochaetaceae</taxon>
        <taxon>Candidatus Haliotispira</taxon>
    </lineage>
</organism>
<dbReference type="InterPro" id="IPR039528">
    <property type="entry name" value="DPM1-like"/>
</dbReference>
<feature type="transmembrane region" description="Helical" evidence="8">
    <location>
        <begin position="369"/>
        <end position="392"/>
    </location>
</feature>
<dbReference type="InterPro" id="IPR029044">
    <property type="entry name" value="Nucleotide-diphossugar_trans"/>
</dbReference>
<dbReference type="PANTHER" id="PTHR43398">
    <property type="entry name" value="DOLICHOL-PHOSPHATE MANNOSYLTRANSFERASE SUBUNIT 1"/>
    <property type="match status" value="1"/>
</dbReference>
<accession>A0ABY8MMB4</accession>
<dbReference type="CDD" id="cd06442">
    <property type="entry name" value="DPM1_like"/>
    <property type="match status" value="1"/>
</dbReference>
<feature type="transmembrane region" description="Helical" evidence="8">
    <location>
        <begin position="338"/>
        <end position="362"/>
    </location>
</feature>
<dbReference type="Gene3D" id="3.90.550.10">
    <property type="entry name" value="Spore Coat Polysaccharide Biosynthesis Protein SpsA, Chain A"/>
    <property type="match status" value="1"/>
</dbReference>
<evidence type="ECO:0000256" key="2">
    <source>
        <dbReference type="ARBA" id="ARBA00006739"/>
    </source>
</evidence>
<dbReference type="EMBL" id="CP123443">
    <property type="protein sequence ID" value="WGK70333.1"/>
    <property type="molecule type" value="Genomic_DNA"/>
</dbReference>
<dbReference type="InterPro" id="IPR007267">
    <property type="entry name" value="GtrA_DPMS_TM"/>
</dbReference>
<protein>
    <submittedName>
        <fullName evidence="11">Glycosyltransferase family 2 protein</fullName>
    </submittedName>
</protein>
<feature type="transmembrane region" description="Helical" evidence="8">
    <location>
        <begin position="298"/>
        <end position="318"/>
    </location>
</feature>
<feature type="domain" description="Glycosyltransferase 2-like" evidence="9">
    <location>
        <begin position="6"/>
        <end position="128"/>
    </location>
</feature>
<gene>
    <name evidence="11" type="ORF">P0082_05590</name>
</gene>
<comment type="subcellular location">
    <subcellularLocation>
        <location evidence="1">Membrane</location>
        <topology evidence="1">Multi-pass membrane protein</topology>
    </subcellularLocation>
</comment>
<dbReference type="PANTHER" id="PTHR43398:SF1">
    <property type="entry name" value="DOLICHOL-PHOSPHATE MANNOSYLTRANSFERASE SUBUNIT 1"/>
    <property type="match status" value="1"/>
</dbReference>
<sequence length="403" mass="45028">MKLLVVSGTYNESGNIGEMIDTVLSLQFDDGTEVHYLVVDDNSPDGTAKIVEQKAEAYPKRLHLIKRSGKLGLGSAYKEAFQWALSQGYEAICQIDADLSHDPACIPKMLSLLNFHSFQGSHGSHGSKEPNGLKPEHTEVVNRGADFVIGSRYVHGGGAADWRRDRKFLSLCGAFYARLVMGVEFKDVTGGFNMWRDYVLWDLLARGIQANGFFFQLECKYYAYNMNYQGTEFPIQFAERKRGVSKMNRKILFEALFLAHRVTGFTFVKQLLRFGCTGLLGTLTNFILFYLTIIHWQVLGLNAGAVLAFLLSASQNYIVNSLWTFRTVGGGGLTVSKWLKFLASALFGLGINLAVLNALLYAEWVTDKLLAQCFGVLATMSVNFLISKYYVFGKQREKEVGLL</sequence>
<evidence type="ECO:0000256" key="7">
    <source>
        <dbReference type="ARBA" id="ARBA00023136"/>
    </source>
</evidence>
<reference evidence="11 12" key="1">
    <citation type="submission" date="2023-04" db="EMBL/GenBank/DDBJ databases">
        <title>Spirochaete genome identified in red abalone sample constitutes a novel genus.</title>
        <authorList>
            <person name="Sharma S.P."/>
            <person name="Purcell C.M."/>
            <person name="Hyde J.R."/>
            <person name="Severin A.J."/>
        </authorList>
    </citation>
    <scope>NUCLEOTIDE SEQUENCE [LARGE SCALE GENOMIC DNA]</scope>
    <source>
        <strain evidence="11 12">SP-2023</strain>
    </source>
</reference>
<keyword evidence="4" id="KW-0808">Transferase</keyword>
<keyword evidence="3" id="KW-0328">Glycosyltransferase</keyword>
<evidence type="ECO:0000256" key="6">
    <source>
        <dbReference type="ARBA" id="ARBA00022989"/>
    </source>
</evidence>
<keyword evidence="7 8" id="KW-0472">Membrane</keyword>
<dbReference type="InterPro" id="IPR001173">
    <property type="entry name" value="Glyco_trans_2-like"/>
</dbReference>
<dbReference type="Pfam" id="PF04138">
    <property type="entry name" value="GtrA_DPMS_TM"/>
    <property type="match status" value="1"/>
</dbReference>
<dbReference type="SUPFAM" id="SSF53448">
    <property type="entry name" value="Nucleotide-diphospho-sugar transferases"/>
    <property type="match status" value="1"/>
</dbReference>
<name>A0ABY8MMB4_9SPIO</name>
<dbReference type="Pfam" id="PF00535">
    <property type="entry name" value="Glycos_transf_2"/>
    <property type="match status" value="1"/>
</dbReference>
<keyword evidence="12" id="KW-1185">Reference proteome</keyword>
<evidence type="ECO:0000256" key="3">
    <source>
        <dbReference type="ARBA" id="ARBA00022676"/>
    </source>
</evidence>
<evidence type="ECO:0000313" key="11">
    <source>
        <dbReference type="EMBL" id="WGK70333.1"/>
    </source>
</evidence>
<evidence type="ECO:0000256" key="5">
    <source>
        <dbReference type="ARBA" id="ARBA00022692"/>
    </source>
</evidence>